<proteinExistence type="predicted"/>
<gene>
    <name evidence="2" type="ORF">WQ53_07565</name>
</gene>
<evidence type="ECO:0000313" key="3">
    <source>
        <dbReference type="Proteomes" id="UP000033067"/>
    </source>
</evidence>
<reference evidence="2 3" key="1">
    <citation type="journal article" date="2015" name="Genome Announc.">
        <title>Complete Genome Sequence of Pseudoxanthomonas suwonensis Strain J1, a Cellulose-Degrading Bacterium Isolated from Leaf- and Wood-Enriched Soil.</title>
        <authorList>
            <person name="Hou L."/>
            <person name="Jiang J."/>
            <person name="Xu Z."/>
            <person name="Zhou Y."/>
            <person name="Leung F.C."/>
        </authorList>
    </citation>
    <scope>NUCLEOTIDE SEQUENCE [LARGE SCALE GENOMIC DNA]</scope>
    <source>
        <strain evidence="2 3">J1</strain>
    </source>
</reference>
<keyword evidence="3" id="KW-1185">Reference proteome</keyword>
<keyword evidence="1" id="KW-0472">Membrane</keyword>
<dbReference type="AlphaFoldDB" id="A0A0E3Z197"/>
<evidence type="ECO:0008006" key="4">
    <source>
        <dbReference type="Google" id="ProtNLM"/>
    </source>
</evidence>
<evidence type="ECO:0000256" key="1">
    <source>
        <dbReference type="SAM" id="Phobius"/>
    </source>
</evidence>
<feature type="transmembrane region" description="Helical" evidence="1">
    <location>
        <begin position="586"/>
        <end position="603"/>
    </location>
</feature>
<dbReference type="EMBL" id="CP011144">
    <property type="protein sequence ID" value="AKC86644.1"/>
    <property type="molecule type" value="Genomic_DNA"/>
</dbReference>
<dbReference type="SUPFAM" id="SSF52317">
    <property type="entry name" value="Class I glutamine amidotransferase-like"/>
    <property type="match status" value="1"/>
</dbReference>
<dbReference type="PATRIC" id="fig|314722.6.peg.1620"/>
<evidence type="ECO:0000313" key="2">
    <source>
        <dbReference type="EMBL" id="AKC86644.1"/>
    </source>
</evidence>
<name>A0A0E3Z197_9GAMM</name>
<dbReference type="KEGG" id="psuw:WQ53_07565"/>
<dbReference type="Proteomes" id="UP000033067">
    <property type="component" value="Chromosome"/>
</dbReference>
<organism evidence="2 3">
    <name type="scientific">Pseudoxanthomonas suwonensis</name>
    <dbReference type="NCBI Taxonomy" id="314722"/>
    <lineage>
        <taxon>Bacteria</taxon>
        <taxon>Pseudomonadati</taxon>
        <taxon>Pseudomonadota</taxon>
        <taxon>Gammaproteobacteria</taxon>
        <taxon>Lysobacterales</taxon>
        <taxon>Lysobacteraceae</taxon>
        <taxon>Pseudoxanthomonas</taxon>
    </lineage>
</organism>
<dbReference type="InterPro" id="IPR029062">
    <property type="entry name" value="Class_I_gatase-like"/>
</dbReference>
<keyword evidence="1" id="KW-1133">Transmembrane helix</keyword>
<sequence length="614" mass="64589">MSGPALACALLLALATVLSWARLLHWQRHRAAGQPPRRGRLAVLLLAQPLAAGLLYLVLFPPHAATQGGRLTVLTAGAETTAPAIASETLVVLPEAAAGSDAERVPDLATALRRHPGTQALQVLGGGLEARDRDAARGLPLEFAAPPEPVGLVELDAPFRVGRGDAFAVRGRVHGIEGGSIELLDPAGQVLDRQPPGEDGRFHLAGTARVAGLADYALRVLDARGQPHERLPLPLQVTDPAPLRVLVLAGAPNPELKYLRRWAVDAGLDLHARIDAGAGIDLGDGPVAMDAASLGRFDLLVLDERAWSSLSSAQRRGLDEAVAAGLGLLLRATGPLPADLRRQLQAWGLHASAGDAAVEAVLDEDFGAGEDGRAATLHARIGPGTADAPRSADAPATALPALQRRDLRIDGDAVLPLARDGKGQALAAWTARGRGRVGVVGLADSYRLVLAGRTDRHGEFWSHAFATVARGMHAPRVVPPSPARQDERLVLCGLDDGARLLPPDGSPIPLVIDPAVPGACAAAWPQQAGWHWLQQGDDPPVPFHVTARDDGLVLQSAQRREATLRLAAQAPAAAPAAAGPPRRGPSWPWLLGWLLLVGALWWFERRKRAHGEVE</sequence>
<dbReference type="OrthoDB" id="7199749at2"/>
<accession>A0A0E3Z197</accession>
<protein>
    <recommendedName>
        <fullName evidence="4">Carboxypeptidase regulatory-like domain-containing protein</fullName>
    </recommendedName>
</protein>
<dbReference type="RefSeq" id="WP_052631571.1">
    <property type="nucleotide sequence ID" value="NZ_CP011144.1"/>
</dbReference>
<keyword evidence="1" id="KW-0812">Transmembrane</keyword>